<evidence type="ECO:0000256" key="9">
    <source>
        <dbReference type="ARBA" id="ARBA00022723"/>
    </source>
</evidence>
<protein>
    <recommendedName>
        <fullName evidence="4">ATP citrate synthase</fullName>
        <ecNumber evidence="4">2.3.3.8</ecNumber>
    </recommendedName>
</protein>
<evidence type="ECO:0000256" key="7">
    <source>
        <dbReference type="ARBA" id="ARBA00022553"/>
    </source>
</evidence>
<dbReference type="SUPFAM" id="SSF51735">
    <property type="entry name" value="NAD(P)-binding Rossmann-fold domains"/>
    <property type="match status" value="1"/>
</dbReference>
<evidence type="ECO:0000259" key="15">
    <source>
        <dbReference type="Pfam" id="PF02629"/>
    </source>
</evidence>
<dbReference type="Gene3D" id="3.40.50.261">
    <property type="entry name" value="Succinyl-CoA synthetase domains"/>
    <property type="match status" value="2"/>
</dbReference>
<dbReference type="SUPFAM" id="SSF56059">
    <property type="entry name" value="Glutathione synthetase ATP-binding domain-like"/>
    <property type="match status" value="1"/>
</dbReference>
<reference evidence="18 19" key="1">
    <citation type="submission" date="2021-02" db="EMBL/GenBank/DDBJ databases">
        <title>Variation within the Batrachochytrium salamandrivorans European outbreak.</title>
        <authorList>
            <person name="Kelly M."/>
            <person name="Pasmans F."/>
            <person name="Shea T.P."/>
            <person name="Munoz J.F."/>
            <person name="Carranza S."/>
            <person name="Cuomo C.A."/>
            <person name="Martel A."/>
        </authorList>
    </citation>
    <scope>NUCLEOTIDE SEQUENCE [LARGE SCALE GENOMIC DNA]</scope>
    <source>
        <strain evidence="18 19">AMFP18/2</strain>
    </source>
</reference>
<dbReference type="Gene3D" id="3.30.470.110">
    <property type="match status" value="1"/>
</dbReference>
<gene>
    <name evidence="18" type="ORF">BASA50_003995</name>
</gene>
<dbReference type="Gene3D" id="1.10.230.10">
    <property type="entry name" value="Cytochrome P450-Terp, domain 2"/>
    <property type="match status" value="1"/>
</dbReference>
<dbReference type="SUPFAM" id="SSF52210">
    <property type="entry name" value="Succinyl-CoA synthetase domains"/>
    <property type="match status" value="1"/>
</dbReference>
<dbReference type="Gene3D" id="1.10.580.10">
    <property type="entry name" value="Citrate Synthase, domain 1"/>
    <property type="match status" value="1"/>
</dbReference>
<dbReference type="EMBL" id="JAFCIX010000116">
    <property type="protein sequence ID" value="KAH6598114.1"/>
    <property type="molecule type" value="Genomic_DNA"/>
</dbReference>
<evidence type="ECO:0000256" key="1">
    <source>
        <dbReference type="ARBA" id="ARBA00004496"/>
    </source>
</evidence>
<keyword evidence="11" id="KW-0067">ATP-binding</keyword>
<comment type="similarity">
    <text evidence="2">In the C-terminal section; belongs to the succinate/malate CoA ligase alpha subunit family.</text>
</comment>
<dbReference type="InterPro" id="IPR016143">
    <property type="entry name" value="Citrate_synth-like_sm_a-sub"/>
</dbReference>
<keyword evidence="19" id="KW-1185">Reference proteome</keyword>
<comment type="caution">
    <text evidence="18">The sequence shown here is derived from an EMBL/GenBank/DDBJ whole genome shotgun (WGS) entry which is preliminary data.</text>
</comment>
<dbReference type="InterPro" id="IPR017440">
    <property type="entry name" value="Cit_synth/succinyl-CoA_lig_AS"/>
</dbReference>
<dbReference type="Pfam" id="PF24948">
    <property type="entry name" value="Citrate_synth_N"/>
    <property type="match status" value="1"/>
</dbReference>
<dbReference type="Gene3D" id="3.40.50.720">
    <property type="entry name" value="NAD(P)-binding Rossmann-like Domain"/>
    <property type="match status" value="1"/>
</dbReference>
<dbReference type="InterPro" id="IPR036291">
    <property type="entry name" value="NAD(P)-bd_dom_sf"/>
</dbReference>
<evidence type="ECO:0000259" key="16">
    <source>
        <dbReference type="Pfam" id="PF16114"/>
    </source>
</evidence>
<feature type="domain" description="ATP-citrate synthase citrate-binding" evidence="16">
    <location>
        <begin position="333"/>
        <end position="510"/>
    </location>
</feature>
<evidence type="ECO:0000256" key="4">
    <source>
        <dbReference type="ARBA" id="ARBA00012639"/>
    </source>
</evidence>
<keyword evidence="13" id="KW-0443">Lipid metabolism</keyword>
<dbReference type="InterPro" id="IPR016102">
    <property type="entry name" value="Succinyl-CoA_synth-like"/>
</dbReference>
<dbReference type="Pfam" id="PF16114">
    <property type="entry name" value="Citrate_bind"/>
    <property type="match status" value="1"/>
</dbReference>
<dbReference type="PROSITE" id="PS00399">
    <property type="entry name" value="SUCCINYL_COA_LIG_2"/>
    <property type="match status" value="1"/>
</dbReference>
<evidence type="ECO:0000256" key="13">
    <source>
        <dbReference type="ARBA" id="ARBA00023098"/>
    </source>
</evidence>
<evidence type="ECO:0000256" key="12">
    <source>
        <dbReference type="ARBA" id="ARBA00022842"/>
    </source>
</evidence>
<evidence type="ECO:0000313" key="19">
    <source>
        <dbReference type="Proteomes" id="UP001648503"/>
    </source>
</evidence>
<dbReference type="Pfam" id="PF00285">
    <property type="entry name" value="Citrate_synt"/>
    <property type="match status" value="1"/>
</dbReference>
<keyword evidence="9" id="KW-0479">Metal-binding</keyword>
<name>A0ABQ8FH47_9FUNG</name>
<evidence type="ECO:0000259" key="17">
    <source>
        <dbReference type="Pfam" id="PF24948"/>
    </source>
</evidence>
<keyword evidence="7" id="KW-0597">Phosphoprotein</keyword>
<evidence type="ECO:0000256" key="2">
    <source>
        <dbReference type="ARBA" id="ARBA00005899"/>
    </source>
</evidence>
<keyword evidence="5" id="KW-0963">Cytoplasm</keyword>
<keyword evidence="12" id="KW-0460">Magnesium</keyword>
<sequence length="1220" mass="131509">MSAKAVSEYSGKHLLAHWLPKVVSPFPSDLAVSPSANATTSDVHMASLVFNIAGLIAAETTANAHSATGTTASTPSSAVGSTSASLQMEQAKSSFSAHVAAVFRAAETQHPWLLASNVRLVCKPDQLVKRRGKNGLLGINLDWPAVKEWITARAGQKIKIDHNTGYLHTFLVEPFCPHSQDTEFYICIQSVRDGDLIFFTHEGGVDVGDVDEKARKMLIPVVKNTLSAKDIVSTLLLDIPSSKHSTLVDFIGRLYAVYVELQFTYLEINPLVVLDPVGAAPSQIFYLDLAAKIDQTADFECGKKWSEGLRIAYASSSSSIVGPSIQFPAPFGREFTREEAYIADLDAKTGASLKLTVLNAAGRIWTMVAGGGASVVYSDAIVAHGFAHELANYGEYSGAPSESQTYEYAKTILDLMTRGAPHPDGKFLFIGGGIANFTNVVATFKGIIRALNEFQQRLLNHNVKIYVRRAGPNFQEGLRLMRTVGDTLGLDVHVFGPEMHVTGIVPLALKGDATGGVTAPTVGYGSGDESLLGMSQPADHAATFPAASVVTSSNHVALPLTQTSSQTIGPALSAYAPFTNTSRAFIYGMQPRAVQGMLDFDFMCKREQPSVACMIYPFGGHHVQKFYWGTKETLLPVYTSISEATQRFPEVTIVINFASFRSVYESTQELLQFPNIKTIAIIAEGVPERRARQILWDAKEKGVLVIGPATVGGIKPGCFKIGNTGGMMDNIVSSKLYRAGCVAYVSKSGGMSNELNNIISRATDGVYEGVAIGGDRYPGSTFIDHMLRYEADPNVKILVLLGEVGGVEEHDIAYAIKDGRIRKPVVAWCIGTCAKMFNTVQFGHAGSFANSSMETAEFKNKALLAAGAVVPDTFENLPESLAKVYQSLLASRGVQPFVEPPVPKIPIDYAWAQELGLIRKPASFISTICDDRGQELLYAGMAISEVFKEEIGIGGVLSLLWFKRRLPPYAGKFIEMVLMLTADHGPAVSGAHNTIVTARAGKDLISSLVSGLLTIGERFGGALDGAAQLFSQAYDQGLSPQEFVDSMRKKHQLILGIGHKIKSRTNPDLRVSIVKEFVRDHFPTCDILNYAIEVEKITTSKKDNLILNVDGAVGVAFVDVLRSCGAFSRDESEEYIRIGTLNGLFVLGRSIGFIGHYLDQKRLKQGLYRHPWDDISYMTPEQEAVMLGGDLGGDIGGAVAGTGRTLAESGAVVARGVANA</sequence>
<proteinExistence type="inferred from homology"/>
<evidence type="ECO:0000259" key="14">
    <source>
        <dbReference type="Pfam" id="PF00549"/>
    </source>
</evidence>
<evidence type="ECO:0000256" key="10">
    <source>
        <dbReference type="ARBA" id="ARBA00022741"/>
    </source>
</evidence>
<evidence type="ECO:0000256" key="5">
    <source>
        <dbReference type="ARBA" id="ARBA00022490"/>
    </source>
</evidence>
<feature type="domain" description="ATP-citrate synthase/succinyl-CoA ligase C-terminal" evidence="14">
    <location>
        <begin position="745"/>
        <end position="869"/>
    </location>
</feature>
<dbReference type="InterPro" id="IPR017866">
    <property type="entry name" value="Succ-CoA_synthase_bsu_CS"/>
</dbReference>
<evidence type="ECO:0000313" key="18">
    <source>
        <dbReference type="EMBL" id="KAH6598114.1"/>
    </source>
</evidence>
<dbReference type="Pfam" id="PF00549">
    <property type="entry name" value="Ligase_CoA"/>
    <property type="match status" value="1"/>
</dbReference>
<evidence type="ECO:0000256" key="3">
    <source>
        <dbReference type="ARBA" id="ARBA00010719"/>
    </source>
</evidence>
<dbReference type="PROSITE" id="PS01216">
    <property type="entry name" value="SUCCINYL_COA_LIG_1"/>
    <property type="match status" value="1"/>
</dbReference>
<dbReference type="InterPro" id="IPR003781">
    <property type="entry name" value="CoA-bd"/>
</dbReference>
<evidence type="ECO:0000256" key="6">
    <source>
        <dbReference type="ARBA" id="ARBA00022516"/>
    </source>
</evidence>
<evidence type="ECO:0000256" key="8">
    <source>
        <dbReference type="ARBA" id="ARBA00022679"/>
    </source>
</evidence>
<dbReference type="InterPro" id="IPR036969">
    <property type="entry name" value="Citrate_synthase_sf"/>
</dbReference>
<dbReference type="SUPFAM" id="SSF48256">
    <property type="entry name" value="Citrate synthase"/>
    <property type="match status" value="1"/>
</dbReference>
<dbReference type="EC" id="2.3.3.8" evidence="4"/>
<keyword evidence="8" id="KW-0808">Transferase</keyword>
<comment type="subcellular location">
    <subcellularLocation>
        <location evidence="1">Cytoplasm</location>
    </subcellularLocation>
</comment>
<dbReference type="PROSITE" id="PS01217">
    <property type="entry name" value="SUCCINYL_COA_LIG_3"/>
    <property type="match status" value="1"/>
</dbReference>
<organism evidence="18 19">
    <name type="scientific">Batrachochytrium salamandrivorans</name>
    <dbReference type="NCBI Taxonomy" id="1357716"/>
    <lineage>
        <taxon>Eukaryota</taxon>
        <taxon>Fungi</taxon>
        <taxon>Fungi incertae sedis</taxon>
        <taxon>Chytridiomycota</taxon>
        <taxon>Chytridiomycota incertae sedis</taxon>
        <taxon>Chytridiomycetes</taxon>
        <taxon>Rhizophydiales</taxon>
        <taxon>Rhizophydiales incertae sedis</taxon>
        <taxon>Batrachochytrium</taxon>
    </lineage>
</organism>
<dbReference type="InterPro" id="IPR032263">
    <property type="entry name" value="Citrate-bd"/>
</dbReference>
<accession>A0ABQ8FH47</accession>
<dbReference type="InterPro" id="IPR033847">
    <property type="entry name" value="Citrt_syn/SCS-alpha_CS"/>
</dbReference>
<feature type="domain" description="ATP-citrate synthase ATP-grasp" evidence="17">
    <location>
        <begin position="90"/>
        <end position="305"/>
    </location>
</feature>
<dbReference type="PANTHER" id="PTHR23118">
    <property type="entry name" value="ATP-CITRATE SYNTHASE"/>
    <property type="match status" value="1"/>
</dbReference>
<dbReference type="InterPro" id="IPR056749">
    <property type="entry name" value="Citrate_synth_N"/>
</dbReference>
<dbReference type="InterPro" id="IPR005811">
    <property type="entry name" value="SUCC_ACL_C"/>
</dbReference>
<dbReference type="Proteomes" id="UP001648503">
    <property type="component" value="Unassembled WGS sequence"/>
</dbReference>
<feature type="domain" description="CoA-binding" evidence="15">
    <location>
        <begin position="581"/>
        <end position="685"/>
    </location>
</feature>
<comment type="similarity">
    <text evidence="3">In the N-terminal section; belongs to the succinate/malate CoA ligase beta subunit family.</text>
</comment>
<evidence type="ECO:0000256" key="11">
    <source>
        <dbReference type="ARBA" id="ARBA00022840"/>
    </source>
</evidence>
<dbReference type="InterPro" id="IPR002020">
    <property type="entry name" value="Citrate_synthase"/>
</dbReference>
<dbReference type="PANTHER" id="PTHR23118:SF42">
    <property type="entry name" value="ATP-CITRATE SYNTHASE"/>
    <property type="match status" value="1"/>
</dbReference>
<keyword evidence="10" id="KW-0547">Nucleotide-binding</keyword>
<dbReference type="Pfam" id="PF02629">
    <property type="entry name" value="CoA_binding"/>
    <property type="match status" value="1"/>
</dbReference>
<dbReference type="InterPro" id="IPR016142">
    <property type="entry name" value="Citrate_synth-like_lrg_a-sub"/>
</dbReference>
<dbReference type="CDD" id="cd06100">
    <property type="entry name" value="CCL_ACL-C"/>
    <property type="match status" value="1"/>
</dbReference>
<keyword evidence="6" id="KW-0444">Lipid biosynthesis</keyword>